<keyword evidence="3" id="KW-1185">Reference proteome</keyword>
<proteinExistence type="predicted"/>
<evidence type="ECO:0000313" key="3">
    <source>
        <dbReference type="Proteomes" id="UP001300012"/>
    </source>
</evidence>
<evidence type="ECO:0000259" key="1">
    <source>
        <dbReference type="Pfam" id="PF04754"/>
    </source>
</evidence>
<dbReference type="PANTHER" id="PTHR34611">
    <property type="match status" value="1"/>
</dbReference>
<name>A0ABT1Y9I6_9BACL</name>
<sequence>MQENTPFSIHQPHDKGYKYLLSSKQIFVQLLRSFVDQGWVSKVDESKLVAIDKSYVLPDFSEKEADLVYRLELQEQDIILYILMELQSTVDFQMPYRLLLYQTEIWRDVLKNTSKEIASRKGFYLPAIIPIVIYNGEAAWTANQSFRKTVHGDELFGKSIVDFEYILLDVQRYRESDLLKLSNVIGAAFLLEQKADMDLLNQRLRSLVGAMEQMTEPQLQTFLTWLMHKLARKLPLQVEDEVAFILSEIKQKGVEKVISNLDKTLDEIESNALRQGIEQGMTQGKADVVKAMLEKGFDIALICELSGWQPEAVAKIKGKLN</sequence>
<dbReference type="Proteomes" id="UP001300012">
    <property type="component" value="Unassembled WGS sequence"/>
</dbReference>
<dbReference type="InterPro" id="IPR051699">
    <property type="entry name" value="Rpn/YhgA-like_nuclease"/>
</dbReference>
<feature type="domain" description="Transposase (putative) YhgA-like" evidence="1">
    <location>
        <begin position="11"/>
        <end position="213"/>
    </location>
</feature>
<gene>
    <name evidence="2" type="ORF">NV381_00040</name>
</gene>
<dbReference type="EMBL" id="JANQBD010000001">
    <property type="protein sequence ID" value="MCR8629577.1"/>
    <property type="molecule type" value="Genomic_DNA"/>
</dbReference>
<reference evidence="2 3" key="1">
    <citation type="submission" date="2022-08" db="EMBL/GenBank/DDBJ databases">
        <title>Paenibacillus endoradicis sp. nov., Paenibacillus radicibacter sp. nov and Paenibacillus pararadicis sp. nov., three cold-adapted plant growth-promoting bacteria isolated from root of Larix gmelinii in Great Khingan.</title>
        <authorList>
            <person name="Xue H."/>
        </authorList>
    </citation>
    <scope>NUCLEOTIDE SEQUENCE [LARGE SCALE GENOMIC DNA]</scope>
    <source>
        <strain evidence="2 3">N5-1-1-5</strain>
    </source>
</reference>
<organism evidence="2 3">
    <name type="scientific">Paenibacillus radicis</name>
    <name type="common">ex Xue et al. 2023</name>
    <dbReference type="NCBI Taxonomy" id="2972489"/>
    <lineage>
        <taxon>Bacteria</taxon>
        <taxon>Bacillati</taxon>
        <taxon>Bacillota</taxon>
        <taxon>Bacilli</taxon>
        <taxon>Bacillales</taxon>
        <taxon>Paenibacillaceae</taxon>
        <taxon>Paenibacillus</taxon>
    </lineage>
</organism>
<comment type="caution">
    <text evidence="2">The sequence shown here is derived from an EMBL/GenBank/DDBJ whole genome shotgun (WGS) entry which is preliminary data.</text>
</comment>
<protein>
    <submittedName>
        <fullName evidence="2">Rpn family recombination-promoting nuclease/putative transposase</fullName>
    </submittedName>
</protein>
<dbReference type="Pfam" id="PF04754">
    <property type="entry name" value="Transposase_31"/>
    <property type="match status" value="1"/>
</dbReference>
<dbReference type="InterPro" id="IPR006842">
    <property type="entry name" value="Transposase_31"/>
</dbReference>
<accession>A0ABT1Y9I6</accession>
<dbReference type="RefSeq" id="WP_258211207.1">
    <property type="nucleotide sequence ID" value="NZ_JANQBD010000001.1"/>
</dbReference>
<evidence type="ECO:0000313" key="2">
    <source>
        <dbReference type="EMBL" id="MCR8629577.1"/>
    </source>
</evidence>
<dbReference type="PANTHER" id="PTHR34611:SF2">
    <property type="entry name" value="INACTIVE RECOMBINATION-PROMOTING NUCLEASE-LIKE PROTEIN RPNE-RELATED"/>
    <property type="match status" value="1"/>
</dbReference>